<name>A0ABD5R8I2_9EURY</name>
<dbReference type="EMBL" id="JBHSKX010000001">
    <property type="protein sequence ID" value="MFC5366264.1"/>
    <property type="molecule type" value="Genomic_DNA"/>
</dbReference>
<evidence type="ECO:0000313" key="2">
    <source>
        <dbReference type="Proteomes" id="UP001596201"/>
    </source>
</evidence>
<evidence type="ECO:0000313" key="1">
    <source>
        <dbReference type="EMBL" id="MFC5366264.1"/>
    </source>
</evidence>
<keyword evidence="2" id="KW-1185">Reference proteome</keyword>
<reference evidence="1 2" key="1">
    <citation type="journal article" date="2019" name="Int. J. Syst. Evol. Microbiol.">
        <title>The Global Catalogue of Microorganisms (GCM) 10K type strain sequencing project: providing services to taxonomists for standard genome sequencing and annotation.</title>
        <authorList>
            <consortium name="The Broad Institute Genomics Platform"/>
            <consortium name="The Broad Institute Genome Sequencing Center for Infectious Disease"/>
            <person name="Wu L."/>
            <person name="Ma J."/>
        </authorList>
    </citation>
    <scope>NUCLEOTIDE SEQUENCE [LARGE SCALE GENOMIC DNA]</scope>
    <source>
        <strain evidence="1 2">CGMCC 1.12237</strain>
    </source>
</reference>
<accession>A0ABD5R8I2</accession>
<sequence length="103" mass="11080">MRSTTARFTALASGPLRADFENGDSERFVVQAVDLTGDTIRAVVRLADTPSAQFRLVGTMGEDRLELQHAETVDFDDPNAVFRSSGFETVGTVVGVSRADADT</sequence>
<dbReference type="Proteomes" id="UP001596201">
    <property type="component" value="Unassembled WGS sequence"/>
</dbReference>
<protein>
    <submittedName>
        <fullName evidence="1">Uncharacterized protein</fullName>
    </submittedName>
</protein>
<gene>
    <name evidence="1" type="ORF">ACFPJ5_04890</name>
</gene>
<dbReference type="AlphaFoldDB" id="A0ABD5R8I2"/>
<organism evidence="1 2">
    <name type="scientific">Salinirubrum litoreum</name>
    <dbReference type="NCBI Taxonomy" id="1126234"/>
    <lineage>
        <taxon>Archaea</taxon>
        <taxon>Methanobacteriati</taxon>
        <taxon>Methanobacteriota</taxon>
        <taxon>Stenosarchaea group</taxon>
        <taxon>Halobacteria</taxon>
        <taxon>Halobacteriales</taxon>
        <taxon>Haloferacaceae</taxon>
        <taxon>Salinirubrum</taxon>
    </lineage>
</organism>
<proteinExistence type="predicted"/>
<dbReference type="RefSeq" id="WP_227228384.1">
    <property type="nucleotide sequence ID" value="NZ_JAJCVJ010000001.1"/>
</dbReference>
<comment type="caution">
    <text evidence="1">The sequence shown here is derived from an EMBL/GenBank/DDBJ whole genome shotgun (WGS) entry which is preliminary data.</text>
</comment>